<dbReference type="GO" id="GO:0005886">
    <property type="term" value="C:plasma membrane"/>
    <property type="evidence" value="ECO:0007669"/>
    <property type="project" value="TreeGrafter"/>
</dbReference>
<feature type="transmembrane region" description="Helical" evidence="6">
    <location>
        <begin position="625"/>
        <end position="646"/>
    </location>
</feature>
<comment type="caution">
    <text evidence="8">The sequence shown here is derived from an EMBL/GenBank/DDBJ whole genome shotgun (WGS) entry which is preliminary data.</text>
</comment>
<dbReference type="SMART" id="SM00568">
    <property type="entry name" value="GRAM"/>
    <property type="match status" value="1"/>
</dbReference>
<dbReference type="EMBL" id="CAJNOJ010000086">
    <property type="protein sequence ID" value="CAF1072486.1"/>
    <property type="molecule type" value="Genomic_DNA"/>
</dbReference>
<evidence type="ECO:0000256" key="5">
    <source>
        <dbReference type="SAM" id="MobiDB-lite"/>
    </source>
</evidence>
<sequence length="677" mass="77428">MQRMIKQKEMSSHHSDAENIEHSEAMLQKHRNSLHGTLHIKPIIMISRLKQKVKAKRNERGSQAELSDGASTQYGEERTSTKSAKQASPNDSPTESSTAQDRSRSHTSPAVLTKRKSSSENGTNNDITRDTVFETEEQNSVTQDNDEDNKTSTLSDAHKKTKETKRKCLQSSKSLPESNHQKRRLPVRRTAFQIRDEDFASIFCDLPSNEQLIIAFPCALRKDVYIHGRMFLSANYISFYTCFFKWEERLSIPYTDIISITREKAAKLVPNAIKIRTKNQEQYIFVSVIPREKVFLAVFRIWQNTLLDQPLDYNQLRALVYNDQQHHDETSGDSEESLSLENVNGATSSEYGLQTQSLPTASSRTVEERKETKLSKQQTLSSLSENEIEPYLPSCTCETHYAKTFADRLLSYNVDTLFEYLTGDNEFNRSFHSAQKLTDYVYGEWTVNPETGKRERIVTYKTINQSILGTNTLSCREKQTLLVEQPHVMYILKSEVYNEGVKYTDAFFVATQFCMTQRDAEHSSIRISAEINYIKSVNSFVKSFIEKNSYAAIEGGVNEQVRRLAEQENKQSKRKQNRKTVVVSKSRERRESNEDICSSETSQDSVVNTIASNESKLSPTTGDNIIYNIAIFIGVCLLVLHIYLCYKLHSVDQSLLTLDSACLDQCRQTCMSNNSHR</sequence>
<dbReference type="GO" id="GO:0120015">
    <property type="term" value="F:sterol transfer activity"/>
    <property type="evidence" value="ECO:0007669"/>
    <property type="project" value="TreeGrafter"/>
</dbReference>
<dbReference type="InterPro" id="IPR031968">
    <property type="entry name" value="VASt"/>
</dbReference>
<dbReference type="GO" id="GO:0032366">
    <property type="term" value="P:intracellular sterol transport"/>
    <property type="evidence" value="ECO:0007669"/>
    <property type="project" value="TreeGrafter"/>
</dbReference>
<comment type="subcellular location">
    <subcellularLocation>
        <location evidence="1">Membrane</location>
        <topology evidence="1">Single-pass membrane protein</topology>
    </subcellularLocation>
</comment>
<evidence type="ECO:0000313" key="8">
    <source>
        <dbReference type="EMBL" id="CAF1072486.1"/>
    </source>
</evidence>
<evidence type="ECO:0000259" key="7">
    <source>
        <dbReference type="PROSITE" id="PS51778"/>
    </source>
</evidence>
<reference evidence="8" key="1">
    <citation type="submission" date="2021-02" db="EMBL/GenBank/DDBJ databases">
        <authorList>
            <person name="Nowell W R."/>
        </authorList>
    </citation>
    <scope>NUCLEOTIDE SEQUENCE</scope>
</reference>
<gene>
    <name evidence="8" type="ORF">EDS130_LOCUS18515</name>
</gene>
<evidence type="ECO:0000256" key="6">
    <source>
        <dbReference type="SAM" id="Phobius"/>
    </source>
</evidence>
<feature type="compositionally biased region" description="Basic and acidic residues" evidence="5">
    <location>
        <begin position="365"/>
        <end position="374"/>
    </location>
</feature>
<dbReference type="Proteomes" id="UP000663852">
    <property type="component" value="Unassembled WGS sequence"/>
</dbReference>
<evidence type="ECO:0000256" key="3">
    <source>
        <dbReference type="ARBA" id="ARBA00022989"/>
    </source>
</evidence>
<evidence type="ECO:0000256" key="2">
    <source>
        <dbReference type="ARBA" id="ARBA00022692"/>
    </source>
</evidence>
<dbReference type="OrthoDB" id="10048312at2759"/>
<evidence type="ECO:0000313" key="9">
    <source>
        <dbReference type="Proteomes" id="UP000663852"/>
    </source>
</evidence>
<dbReference type="PANTHER" id="PTHR23319:SF4">
    <property type="entry name" value="GRAM DOMAIN CONTAINING 1B, ISOFORM E"/>
    <property type="match status" value="1"/>
</dbReference>
<feature type="compositionally biased region" description="Polar residues" evidence="5">
    <location>
        <begin position="169"/>
        <end position="178"/>
    </location>
</feature>
<dbReference type="PANTHER" id="PTHR23319">
    <property type="entry name" value="GRAM DOMAIN CONTAINING 1B, ISOFORM E"/>
    <property type="match status" value="1"/>
</dbReference>
<feature type="compositionally biased region" description="Polar residues" evidence="5">
    <location>
        <begin position="81"/>
        <end position="110"/>
    </location>
</feature>
<organism evidence="8 9">
    <name type="scientific">Adineta ricciae</name>
    <name type="common">Rotifer</name>
    <dbReference type="NCBI Taxonomy" id="249248"/>
    <lineage>
        <taxon>Eukaryota</taxon>
        <taxon>Metazoa</taxon>
        <taxon>Spiralia</taxon>
        <taxon>Gnathifera</taxon>
        <taxon>Rotifera</taxon>
        <taxon>Eurotatoria</taxon>
        <taxon>Bdelloidea</taxon>
        <taxon>Adinetida</taxon>
        <taxon>Adinetidae</taxon>
        <taxon>Adineta</taxon>
    </lineage>
</organism>
<feature type="region of interest" description="Disordered" evidence="5">
    <location>
        <begin position="54"/>
        <end position="184"/>
    </location>
</feature>
<dbReference type="AlphaFoldDB" id="A0A814LZV1"/>
<evidence type="ECO:0000256" key="1">
    <source>
        <dbReference type="ARBA" id="ARBA00004167"/>
    </source>
</evidence>
<feature type="region of interest" description="Disordered" evidence="5">
    <location>
        <begin position="567"/>
        <end position="600"/>
    </location>
</feature>
<dbReference type="InterPro" id="IPR051482">
    <property type="entry name" value="Cholesterol_transport"/>
</dbReference>
<feature type="compositionally biased region" description="Polar residues" evidence="5">
    <location>
        <begin position="349"/>
        <end position="364"/>
    </location>
</feature>
<dbReference type="PROSITE" id="PS51778">
    <property type="entry name" value="VAST"/>
    <property type="match status" value="1"/>
</dbReference>
<dbReference type="GO" id="GO:0032934">
    <property type="term" value="F:sterol binding"/>
    <property type="evidence" value="ECO:0007669"/>
    <property type="project" value="TreeGrafter"/>
</dbReference>
<keyword evidence="4 6" id="KW-0472">Membrane</keyword>
<keyword evidence="2 6" id="KW-0812">Transmembrane</keyword>
<feature type="domain" description="VASt" evidence="7">
    <location>
        <begin position="400"/>
        <end position="565"/>
    </location>
</feature>
<name>A0A814LZV1_ADIRI</name>
<dbReference type="Pfam" id="PF16016">
    <property type="entry name" value="VASt"/>
    <property type="match status" value="1"/>
</dbReference>
<dbReference type="GO" id="GO:0005789">
    <property type="term" value="C:endoplasmic reticulum membrane"/>
    <property type="evidence" value="ECO:0007669"/>
    <property type="project" value="TreeGrafter"/>
</dbReference>
<keyword evidence="3 6" id="KW-1133">Transmembrane helix</keyword>
<dbReference type="GO" id="GO:0140268">
    <property type="term" value="C:endoplasmic reticulum-plasma membrane contact site"/>
    <property type="evidence" value="ECO:0007669"/>
    <property type="project" value="TreeGrafter"/>
</dbReference>
<feature type="region of interest" description="Disordered" evidence="5">
    <location>
        <begin position="349"/>
        <end position="380"/>
    </location>
</feature>
<feature type="compositionally biased region" description="Basic residues" evidence="5">
    <location>
        <begin position="159"/>
        <end position="168"/>
    </location>
</feature>
<accession>A0A814LZV1</accession>
<proteinExistence type="predicted"/>
<evidence type="ECO:0000256" key="4">
    <source>
        <dbReference type="ARBA" id="ARBA00023136"/>
    </source>
</evidence>
<dbReference type="InterPro" id="IPR004182">
    <property type="entry name" value="GRAM"/>
</dbReference>
<dbReference type="CDD" id="cd13220">
    <property type="entry name" value="PH-GRAM_GRAMDC"/>
    <property type="match status" value="1"/>
</dbReference>
<dbReference type="Pfam" id="PF02893">
    <property type="entry name" value="GRAM"/>
    <property type="match status" value="1"/>
</dbReference>
<protein>
    <recommendedName>
        <fullName evidence="7">VASt domain-containing protein</fullName>
    </recommendedName>
</protein>
<dbReference type="Gene3D" id="2.30.29.30">
    <property type="entry name" value="Pleckstrin-homology domain (PH domain)/Phosphotyrosine-binding domain (PTB)"/>
    <property type="match status" value="1"/>
</dbReference>
<dbReference type="InterPro" id="IPR011993">
    <property type="entry name" value="PH-like_dom_sf"/>
</dbReference>